<dbReference type="InterPro" id="IPR010071">
    <property type="entry name" value="AA_adenyl_dom"/>
</dbReference>
<dbReference type="Pfam" id="PF00501">
    <property type="entry name" value="AMP-binding"/>
    <property type="match status" value="1"/>
</dbReference>
<dbReference type="AlphaFoldDB" id="A0A1G9TVV2"/>
<dbReference type="PRINTS" id="PR00154">
    <property type="entry name" value="AMPBINDING"/>
</dbReference>
<keyword evidence="6" id="KW-1185">Reference proteome</keyword>
<dbReference type="OrthoDB" id="9778383at2"/>
<evidence type="ECO:0000313" key="6">
    <source>
        <dbReference type="Proteomes" id="UP000187651"/>
    </source>
</evidence>
<dbReference type="InterPro" id="IPR020459">
    <property type="entry name" value="AMP-binding"/>
</dbReference>
<dbReference type="InterPro" id="IPR000873">
    <property type="entry name" value="AMP-dep_synth/lig_dom"/>
</dbReference>
<organism evidence="5 6">
    <name type="scientific">Lachnospira pectinoschiza</name>
    <dbReference type="NCBI Taxonomy" id="28052"/>
    <lineage>
        <taxon>Bacteria</taxon>
        <taxon>Bacillati</taxon>
        <taxon>Bacillota</taxon>
        <taxon>Clostridia</taxon>
        <taxon>Lachnospirales</taxon>
        <taxon>Lachnospiraceae</taxon>
        <taxon>Lachnospira</taxon>
    </lineage>
</organism>
<keyword evidence="2" id="KW-0597">Phosphoprotein</keyword>
<evidence type="ECO:0000256" key="1">
    <source>
        <dbReference type="ARBA" id="ARBA00022450"/>
    </source>
</evidence>
<reference evidence="6" key="1">
    <citation type="submission" date="2016-10" db="EMBL/GenBank/DDBJ databases">
        <authorList>
            <person name="Varghese N."/>
            <person name="Submissions S."/>
        </authorList>
    </citation>
    <scope>NUCLEOTIDE SEQUENCE [LARGE SCALE GENOMIC DNA]</scope>
    <source>
        <strain evidence="6">M83</strain>
    </source>
</reference>
<dbReference type="PANTHER" id="PTHR44845:SF6">
    <property type="entry name" value="BETA-ALANINE-ACTIVATING ENZYME"/>
    <property type="match status" value="1"/>
</dbReference>
<dbReference type="InterPro" id="IPR020845">
    <property type="entry name" value="AMP-binding_CS"/>
</dbReference>
<evidence type="ECO:0000259" key="4">
    <source>
        <dbReference type="Pfam" id="PF13193"/>
    </source>
</evidence>
<proteinExistence type="predicted"/>
<evidence type="ECO:0000313" key="5">
    <source>
        <dbReference type="EMBL" id="SDM51728.1"/>
    </source>
</evidence>
<dbReference type="Gene3D" id="3.30.300.30">
    <property type="match status" value="1"/>
</dbReference>
<evidence type="ECO:0000259" key="3">
    <source>
        <dbReference type="Pfam" id="PF00501"/>
    </source>
</evidence>
<accession>A0A1G9TVV2</accession>
<dbReference type="Proteomes" id="UP000187651">
    <property type="component" value="Unassembled WGS sequence"/>
</dbReference>
<sequence>MNKKNTIIEKFMEVLKKDKDACVVFDNNRSLSRGELMEMVDSIATQIPKGSKRVGIIMDHSVEMIAAIFAALRVGAAYIPVEPFFPKERIKFMMEEAEVDVVITNEKHAHILADIKKIIVNKGYDFREAAKVNEVSKRRESLNNIDYNPEDLAYILYTSGTTGKPKGVAVTNANVCHYVRAFSNEFNPGKGDIMLQHSVCSFDIFVEEVFTTLLSGACLAIPSDEERKDVKKLIEFIRRNKVTMLSGFPYLLQEINELDEIPASIRLLISGGDVIRESYVTNLLGKVEVYNTYGPSETTVCASYLRCSKENVLPDGTFPVGKPVLNTDIKIMDEKGNELAQGEIGELCIFGDGVSNGYIGDRAKENESFVETSQGRMYRSGDLGYVLADGNIAFLHRKDSQIMIKGKRVEVSEVENVMAKSSLIKQVYVSPNIDKSNLYYMVAYIVVEDENVDLSEITNYLKDYLTDFMIPEYFVELKSLPLNPNGKVDKKALPKVYRKVAA</sequence>
<dbReference type="CDD" id="cd05930">
    <property type="entry name" value="A_NRPS"/>
    <property type="match status" value="1"/>
</dbReference>
<dbReference type="EMBL" id="FNHZ01000001">
    <property type="protein sequence ID" value="SDM51728.1"/>
    <property type="molecule type" value="Genomic_DNA"/>
</dbReference>
<dbReference type="InterPro" id="IPR042099">
    <property type="entry name" value="ANL_N_sf"/>
</dbReference>
<dbReference type="InterPro" id="IPR025110">
    <property type="entry name" value="AMP-bd_C"/>
</dbReference>
<feature type="domain" description="AMP-dependent synthetase/ligase" evidence="3">
    <location>
        <begin position="18"/>
        <end position="358"/>
    </location>
</feature>
<dbReference type="InterPro" id="IPR045851">
    <property type="entry name" value="AMP-bd_C_sf"/>
</dbReference>
<protein>
    <submittedName>
        <fullName evidence="5">Amino acid adenylation domain-containing protein</fullName>
    </submittedName>
</protein>
<dbReference type="RefSeq" id="WP_074520775.1">
    <property type="nucleotide sequence ID" value="NZ_FNHZ01000001.1"/>
</dbReference>
<feature type="domain" description="AMP-binding enzyme C-terminal" evidence="4">
    <location>
        <begin position="413"/>
        <end position="487"/>
    </location>
</feature>
<dbReference type="Pfam" id="PF13193">
    <property type="entry name" value="AMP-binding_C"/>
    <property type="match status" value="1"/>
</dbReference>
<dbReference type="NCBIfam" id="TIGR01733">
    <property type="entry name" value="AA-adenyl-dom"/>
    <property type="match status" value="1"/>
</dbReference>
<evidence type="ECO:0000256" key="2">
    <source>
        <dbReference type="ARBA" id="ARBA00022553"/>
    </source>
</evidence>
<name>A0A1G9TVV2_9FIRM</name>
<dbReference type="PROSITE" id="PS00455">
    <property type="entry name" value="AMP_BINDING"/>
    <property type="match status" value="1"/>
</dbReference>
<keyword evidence="1" id="KW-0596">Phosphopantetheine</keyword>
<dbReference type="SUPFAM" id="SSF56801">
    <property type="entry name" value="Acetyl-CoA synthetase-like"/>
    <property type="match status" value="1"/>
</dbReference>
<dbReference type="PANTHER" id="PTHR44845">
    <property type="entry name" value="CARRIER DOMAIN-CONTAINING PROTEIN"/>
    <property type="match status" value="1"/>
</dbReference>
<gene>
    <name evidence="5" type="ORF">SAMN05216544_0515</name>
</gene>
<dbReference type="Gene3D" id="3.40.50.12780">
    <property type="entry name" value="N-terminal domain of ligase-like"/>
    <property type="match status" value="1"/>
</dbReference>